<dbReference type="EMBL" id="CP002955">
    <property type="protein sequence ID" value="AEL26918.1"/>
    <property type="molecule type" value="Genomic_DNA"/>
</dbReference>
<protein>
    <recommendedName>
        <fullName evidence="4">Lipocalin-like domain-containing protein</fullName>
    </recommendedName>
</protein>
<dbReference type="HOGENOM" id="CLU_1851836_0_0_10"/>
<organism evidence="2 3">
    <name type="scientific">Cyclobacterium marinum (strain ATCC 25205 / DSM 745 / LMG 13164 / NCIMB 1802)</name>
    <name type="common">Flectobacillus marinus</name>
    <dbReference type="NCBI Taxonomy" id="880070"/>
    <lineage>
        <taxon>Bacteria</taxon>
        <taxon>Pseudomonadati</taxon>
        <taxon>Bacteroidota</taxon>
        <taxon>Cytophagia</taxon>
        <taxon>Cytophagales</taxon>
        <taxon>Cyclobacteriaceae</taxon>
        <taxon>Cyclobacterium</taxon>
    </lineage>
</organism>
<gene>
    <name evidence="2" type="ordered locus">Cycma_3190</name>
</gene>
<dbReference type="KEGG" id="cmr:Cycma_3190"/>
<dbReference type="OrthoDB" id="9925648at2"/>
<dbReference type="PROSITE" id="PS51257">
    <property type="entry name" value="PROKAR_LIPOPROTEIN"/>
    <property type="match status" value="1"/>
</dbReference>
<keyword evidence="1" id="KW-0732">Signal</keyword>
<dbReference type="Proteomes" id="UP000001635">
    <property type="component" value="Chromosome"/>
</dbReference>
<evidence type="ECO:0000256" key="1">
    <source>
        <dbReference type="SAM" id="SignalP"/>
    </source>
</evidence>
<name>G0J727_CYCMS</name>
<dbReference type="AlphaFoldDB" id="G0J727"/>
<dbReference type="RefSeq" id="WP_014021208.1">
    <property type="nucleotide sequence ID" value="NC_015914.1"/>
</dbReference>
<evidence type="ECO:0000313" key="3">
    <source>
        <dbReference type="Proteomes" id="UP000001635"/>
    </source>
</evidence>
<feature type="chain" id="PRO_5003400820" description="Lipocalin-like domain-containing protein" evidence="1">
    <location>
        <begin position="24"/>
        <end position="138"/>
    </location>
</feature>
<evidence type="ECO:0008006" key="4">
    <source>
        <dbReference type="Google" id="ProtNLM"/>
    </source>
</evidence>
<reference evidence="3" key="1">
    <citation type="submission" date="2011-07" db="EMBL/GenBank/DDBJ databases">
        <title>The complete genome of Cyclobacterium marinum DSM 745.</title>
        <authorList>
            <person name="Lucas S."/>
            <person name="Han J."/>
            <person name="Lapidus A."/>
            <person name="Bruce D."/>
            <person name="Goodwin L."/>
            <person name="Pitluck S."/>
            <person name="Peters L."/>
            <person name="Kyrpides N."/>
            <person name="Mavromatis K."/>
            <person name="Ivanova N."/>
            <person name="Ovchinnikova G."/>
            <person name="Chertkov O."/>
            <person name="Detter J.C."/>
            <person name="Tapia R."/>
            <person name="Han C."/>
            <person name="Land M."/>
            <person name="Hauser L."/>
            <person name="Markowitz V."/>
            <person name="Cheng J.-F."/>
            <person name="Hugenholtz P."/>
            <person name="Woyke T."/>
            <person name="Wu D."/>
            <person name="Tindall B."/>
            <person name="Schuetze A."/>
            <person name="Brambilla E."/>
            <person name="Klenk H.-P."/>
            <person name="Eisen J.A."/>
        </authorList>
    </citation>
    <scope>NUCLEOTIDE SEQUENCE [LARGE SCALE GENOMIC DNA]</scope>
    <source>
        <strain evidence="3">ATCC 25205 / DSM 745 / LMG 13164 / NCIMB 1802</strain>
    </source>
</reference>
<keyword evidence="3" id="KW-1185">Reference proteome</keyword>
<proteinExistence type="predicted"/>
<accession>G0J727</accession>
<sequence>MKFNYNPLYFACLLLLASLFSCKDDDDPKPEPPKEKTKTELLTQNWNLIKLTANGSDQPTDGYTIRFTASNSYTARGALLSVQETGTWAFNSSESEVLLNGGPDKFLINTLTASKMILTINQTNYKAGAVELKLEFEM</sequence>
<feature type="signal peptide" evidence="1">
    <location>
        <begin position="1"/>
        <end position="23"/>
    </location>
</feature>
<evidence type="ECO:0000313" key="2">
    <source>
        <dbReference type="EMBL" id="AEL26918.1"/>
    </source>
</evidence>